<evidence type="ECO:0000313" key="12">
    <source>
        <dbReference type="Proteomes" id="UP000051931"/>
    </source>
</evidence>
<evidence type="ECO:0000256" key="3">
    <source>
        <dbReference type="ARBA" id="ARBA00021315"/>
    </source>
</evidence>
<dbReference type="NCBIfam" id="TIGR00634">
    <property type="entry name" value="recN"/>
    <property type="match status" value="1"/>
</dbReference>
<sequence>MLVELDILNFAIIKNLKIKFQKNMTVLIGETGAGKSILIDALSLLLGHRAQSEMIRTGEKKAVVTGLFTLSNSQRFLVENLCDDYGLPLDGDDLIISRELSNKGRNIIRINGQLTTITVLKQIGQYLVDIHGQSDQQFLMNQDNQIDLVDDYASDELKIKLKQYQDLYSKWQKLSEKLAHLQKDAQEIAQRQDILKFQKQELDSANLTDPDEDEKLENEFSKLNNYQKIGETANYLMQLFDDDEHGLTSLLGNAQTAADELADYGSDFKNMAQSLADGVYSLNDSRSELGDIMDNLDFDEERFQYVTTRLDTLNNLKKKYGPELSDVFKFYEKVDRELSQFEVGGLDESKIKAEINNLETKMQSIAGQIHEVRVATGLKLEKDIKQELADLFMEKARFSIRITPAKTFTNKGLDEVAFYIAPNPGEDLMPLVKIVSGGEQSRLILALKTIFSKVEPVGTMVFDEIDTGVSGRVSAAIGKKMHSIGQEKQVIAITHSVQVAASSDYRYKIEKHVENGTTFTEVHSLSEKESVTAIAQMMAGMNVTAAAEQNARDLIKRSQENKK</sequence>
<name>A0A0R1SBN4_9LACO</name>
<dbReference type="Pfam" id="PF02463">
    <property type="entry name" value="SMC_N"/>
    <property type="match status" value="1"/>
</dbReference>
<dbReference type="InterPro" id="IPR027417">
    <property type="entry name" value="P-loop_NTPase"/>
</dbReference>
<dbReference type="GO" id="GO:0043590">
    <property type="term" value="C:bacterial nucleoid"/>
    <property type="evidence" value="ECO:0007669"/>
    <property type="project" value="TreeGrafter"/>
</dbReference>
<accession>A0A0R1SBN4</accession>
<evidence type="ECO:0000256" key="6">
    <source>
        <dbReference type="ARBA" id="ARBA00022840"/>
    </source>
</evidence>
<comment type="similarity">
    <text evidence="2 9">Belongs to the RecN family.</text>
</comment>
<evidence type="ECO:0000256" key="8">
    <source>
        <dbReference type="ARBA" id="ARBA00033408"/>
    </source>
</evidence>
<dbReference type="Proteomes" id="UP000051931">
    <property type="component" value="Unassembled WGS sequence"/>
</dbReference>
<keyword evidence="6" id="KW-0067">ATP-binding</keyword>
<dbReference type="FunFam" id="3.40.50.300:FF:000319">
    <property type="entry name" value="DNA repair protein RecN"/>
    <property type="match status" value="1"/>
</dbReference>
<dbReference type="GO" id="GO:0006281">
    <property type="term" value="P:DNA repair"/>
    <property type="evidence" value="ECO:0007669"/>
    <property type="project" value="UniProtKB-KW"/>
</dbReference>
<reference evidence="11 12" key="1">
    <citation type="journal article" date="2015" name="Genome Announc.">
        <title>Expanding the biotechnology potential of lactobacilli through comparative genomics of 213 strains and associated genera.</title>
        <authorList>
            <person name="Sun Z."/>
            <person name="Harris H.M."/>
            <person name="McCann A."/>
            <person name="Guo C."/>
            <person name="Argimon S."/>
            <person name="Zhang W."/>
            <person name="Yang X."/>
            <person name="Jeffery I.B."/>
            <person name="Cooney J.C."/>
            <person name="Kagawa T.F."/>
            <person name="Liu W."/>
            <person name="Song Y."/>
            <person name="Salvetti E."/>
            <person name="Wrobel A."/>
            <person name="Rasinkangas P."/>
            <person name="Parkhill J."/>
            <person name="Rea M.C."/>
            <person name="O'Sullivan O."/>
            <person name="Ritari J."/>
            <person name="Douillard F.P."/>
            <person name="Paul Ross R."/>
            <person name="Yang R."/>
            <person name="Briner A.E."/>
            <person name="Felis G.E."/>
            <person name="de Vos W.M."/>
            <person name="Barrangou R."/>
            <person name="Klaenhammer T.R."/>
            <person name="Caufield P.W."/>
            <person name="Cui Y."/>
            <person name="Zhang H."/>
            <person name="O'Toole P.W."/>
        </authorList>
    </citation>
    <scope>NUCLEOTIDE SEQUENCE [LARGE SCALE GENOMIC DNA]</scope>
    <source>
        <strain evidence="11 12">DSM 15354</strain>
    </source>
</reference>
<gene>
    <name evidence="11" type="ORF">FC23_GL000218</name>
</gene>
<dbReference type="AlphaFoldDB" id="A0A0R1SBN4"/>
<dbReference type="GO" id="GO:0009432">
    <property type="term" value="P:SOS response"/>
    <property type="evidence" value="ECO:0007669"/>
    <property type="project" value="TreeGrafter"/>
</dbReference>
<dbReference type="OrthoDB" id="9806954at2"/>
<keyword evidence="5 9" id="KW-0227">DNA damage</keyword>
<dbReference type="GO" id="GO:0005524">
    <property type="term" value="F:ATP binding"/>
    <property type="evidence" value="ECO:0007669"/>
    <property type="project" value="UniProtKB-KW"/>
</dbReference>
<dbReference type="CDD" id="cd03241">
    <property type="entry name" value="ABC_RecN"/>
    <property type="match status" value="2"/>
</dbReference>
<proteinExistence type="inferred from homology"/>
<dbReference type="EMBL" id="AZFB01000001">
    <property type="protein sequence ID" value="KRL63970.1"/>
    <property type="molecule type" value="Genomic_DNA"/>
</dbReference>
<dbReference type="STRING" id="1122152.GCA_000425905_00462"/>
<dbReference type="eggNOG" id="COG0497">
    <property type="taxonomic scope" value="Bacteria"/>
</dbReference>
<evidence type="ECO:0000313" key="11">
    <source>
        <dbReference type="EMBL" id="KRL63970.1"/>
    </source>
</evidence>
<dbReference type="PATRIC" id="fig|1122152.4.peg.220"/>
<dbReference type="Gene3D" id="3.40.50.300">
    <property type="entry name" value="P-loop containing nucleotide triphosphate hydrolases"/>
    <property type="match status" value="2"/>
</dbReference>
<evidence type="ECO:0000256" key="9">
    <source>
        <dbReference type="PIRNR" id="PIRNR003128"/>
    </source>
</evidence>
<dbReference type="SUPFAM" id="SSF52540">
    <property type="entry name" value="P-loop containing nucleoside triphosphate hydrolases"/>
    <property type="match status" value="1"/>
</dbReference>
<comment type="caution">
    <text evidence="11">The sequence shown here is derived from an EMBL/GenBank/DDBJ whole genome shotgun (WGS) entry which is preliminary data.</text>
</comment>
<dbReference type="PIRSF" id="PIRSF003128">
    <property type="entry name" value="RecN"/>
    <property type="match status" value="1"/>
</dbReference>
<dbReference type="PANTHER" id="PTHR11059:SF0">
    <property type="entry name" value="DNA REPAIR PROTEIN RECN"/>
    <property type="match status" value="1"/>
</dbReference>
<organism evidence="11 12">
    <name type="scientific">Lactobacillus psittaci DSM 15354</name>
    <dbReference type="NCBI Taxonomy" id="1122152"/>
    <lineage>
        <taxon>Bacteria</taxon>
        <taxon>Bacillati</taxon>
        <taxon>Bacillota</taxon>
        <taxon>Bacilli</taxon>
        <taxon>Lactobacillales</taxon>
        <taxon>Lactobacillaceae</taxon>
        <taxon>Lactobacillus</taxon>
    </lineage>
</organism>
<evidence type="ECO:0000256" key="7">
    <source>
        <dbReference type="ARBA" id="ARBA00023204"/>
    </source>
</evidence>
<comment type="function">
    <text evidence="1 9">May be involved in recombinational repair of damaged DNA.</text>
</comment>
<keyword evidence="7 9" id="KW-0234">DNA repair</keyword>
<keyword evidence="4" id="KW-0547">Nucleotide-binding</keyword>
<evidence type="ECO:0000259" key="10">
    <source>
        <dbReference type="Pfam" id="PF02463"/>
    </source>
</evidence>
<dbReference type="GO" id="GO:0006310">
    <property type="term" value="P:DNA recombination"/>
    <property type="evidence" value="ECO:0007669"/>
    <property type="project" value="InterPro"/>
</dbReference>
<dbReference type="InterPro" id="IPR003395">
    <property type="entry name" value="RecF/RecN/SMC_N"/>
</dbReference>
<evidence type="ECO:0000256" key="5">
    <source>
        <dbReference type="ARBA" id="ARBA00022763"/>
    </source>
</evidence>
<dbReference type="PANTHER" id="PTHR11059">
    <property type="entry name" value="DNA REPAIR PROTEIN RECN"/>
    <property type="match status" value="1"/>
</dbReference>
<keyword evidence="12" id="KW-1185">Reference proteome</keyword>
<protein>
    <recommendedName>
        <fullName evidence="3 9">DNA repair protein RecN</fullName>
    </recommendedName>
    <alternativeName>
        <fullName evidence="8 9">Recombination protein N</fullName>
    </alternativeName>
</protein>
<evidence type="ECO:0000256" key="2">
    <source>
        <dbReference type="ARBA" id="ARBA00009441"/>
    </source>
</evidence>
<evidence type="ECO:0000256" key="4">
    <source>
        <dbReference type="ARBA" id="ARBA00022741"/>
    </source>
</evidence>
<evidence type="ECO:0000256" key="1">
    <source>
        <dbReference type="ARBA" id="ARBA00003618"/>
    </source>
</evidence>
<feature type="domain" description="RecF/RecN/SMC N-terminal" evidence="10">
    <location>
        <begin position="2"/>
        <end position="511"/>
    </location>
</feature>
<dbReference type="RefSeq" id="WP_027824662.1">
    <property type="nucleotide sequence ID" value="NZ_AUEI01000004.1"/>
</dbReference>
<dbReference type="InterPro" id="IPR004604">
    <property type="entry name" value="DNA_recomb/repair_RecN"/>
</dbReference>